<reference evidence="2 3" key="1">
    <citation type="journal article" date="2015" name="Sci. Rep.">
        <title>Genome of the facultative scuticociliatosis pathogen Pseudocohnilembus persalinus provides insight into its virulence through horizontal gene transfer.</title>
        <authorList>
            <person name="Xiong J."/>
            <person name="Wang G."/>
            <person name="Cheng J."/>
            <person name="Tian M."/>
            <person name="Pan X."/>
            <person name="Warren A."/>
            <person name="Jiang C."/>
            <person name="Yuan D."/>
            <person name="Miao W."/>
        </authorList>
    </citation>
    <scope>NUCLEOTIDE SEQUENCE [LARGE SCALE GENOMIC DNA]</scope>
    <source>
        <strain evidence="2">36N120E</strain>
    </source>
</reference>
<accession>A0A0V0R1Y5</accession>
<gene>
    <name evidence="2" type="ORF">PPERSA_12339</name>
</gene>
<dbReference type="AlphaFoldDB" id="A0A0V0R1Y5"/>
<proteinExistence type="predicted"/>
<name>A0A0V0R1Y5_PSEPJ</name>
<dbReference type="InParanoid" id="A0A0V0R1Y5"/>
<dbReference type="EMBL" id="LDAU01000070">
    <property type="protein sequence ID" value="KRX08184.1"/>
    <property type="molecule type" value="Genomic_DNA"/>
</dbReference>
<sequence length="491" mass="56461">MKQYIIGFIIGIIIAILGSLAIFQQNNKNSNSVQLFQKHGKTNPQLRTENSINNIISQQNEKNLEIIQQSNQNFIQNESGNVILKGQFYSMKNFPVSQTNVTLQVQGTQIQVQETDSTGFYHFKFNAINEFKQKNIDSVLCVIKLNVGNEIIGSYSYTLTKEITEVKSTVIDFGIKIIPSRKIQTTQLQGCVIDNDKKPIVGANVTVTYQTSIVLDIQSQLTDNQGCFILKNELTYFDVIIGIIEIYKQNYIQYTSKNDPQFKNTYGGAPLQIDYKYTLKTPIQMEIHYAQLNLNYLIQDQYNQPLQNINIFLYILSKDETIRANDTAITGKNGIYTYYDKIIYRDQYTVQLQTYTNNLDNSLYTFSISPNKNDSNLFERNSTITLTPRLFHGYIQGSVTNAHKQSLQYAFIDLQLEIENENKLFHKRSQVDKNGFFKISFDAYEGEKYQGNYTITAQGYQTYQSKNLELTLNQNQFRISNQNITLKGQGC</sequence>
<keyword evidence="1" id="KW-1133">Transmembrane helix</keyword>
<protein>
    <submittedName>
        <fullName evidence="2">Uncharacterized protein</fullName>
    </submittedName>
</protein>
<evidence type="ECO:0000256" key="1">
    <source>
        <dbReference type="SAM" id="Phobius"/>
    </source>
</evidence>
<keyword evidence="3" id="KW-1185">Reference proteome</keyword>
<keyword evidence="1" id="KW-0812">Transmembrane</keyword>
<evidence type="ECO:0000313" key="3">
    <source>
        <dbReference type="Proteomes" id="UP000054937"/>
    </source>
</evidence>
<dbReference type="Proteomes" id="UP000054937">
    <property type="component" value="Unassembled WGS sequence"/>
</dbReference>
<evidence type="ECO:0000313" key="2">
    <source>
        <dbReference type="EMBL" id="KRX08184.1"/>
    </source>
</evidence>
<keyword evidence="1" id="KW-0472">Membrane</keyword>
<feature type="transmembrane region" description="Helical" evidence="1">
    <location>
        <begin position="5"/>
        <end position="23"/>
    </location>
</feature>
<organism evidence="2 3">
    <name type="scientific">Pseudocohnilembus persalinus</name>
    <name type="common">Ciliate</name>
    <dbReference type="NCBI Taxonomy" id="266149"/>
    <lineage>
        <taxon>Eukaryota</taxon>
        <taxon>Sar</taxon>
        <taxon>Alveolata</taxon>
        <taxon>Ciliophora</taxon>
        <taxon>Intramacronucleata</taxon>
        <taxon>Oligohymenophorea</taxon>
        <taxon>Scuticociliatia</taxon>
        <taxon>Philasterida</taxon>
        <taxon>Pseudocohnilembidae</taxon>
        <taxon>Pseudocohnilembus</taxon>
    </lineage>
</organism>
<comment type="caution">
    <text evidence="2">The sequence shown here is derived from an EMBL/GenBank/DDBJ whole genome shotgun (WGS) entry which is preliminary data.</text>
</comment>